<reference evidence="6" key="1">
    <citation type="submission" date="2018-08" db="EMBL/GenBank/DDBJ databases">
        <authorList>
            <person name="Rossello M."/>
        </authorList>
    </citation>
    <scope>NUCLEOTIDE SEQUENCE [LARGE SCALE GENOMIC DNA]</scope>
    <source>
        <strain evidence="6">cv. Chinese Spring</strain>
    </source>
</reference>
<dbReference type="GO" id="GO:0003677">
    <property type="term" value="F:DNA binding"/>
    <property type="evidence" value="ECO:0007669"/>
    <property type="project" value="UniProtKB-KW"/>
</dbReference>
<protein>
    <recommendedName>
        <fullName evidence="5">NAC domain-containing protein</fullName>
    </recommendedName>
</protein>
<evidence type="ECO:0000256" key="2">
    <source>
        <dbReference type="ARBA" id="ARBA00023125"/>
    </source>
</evidence>
<reference evidence="6" key="2">
    <citation type="submission" date="2018-10" db="UniProtKB">
        <authorList>
            <consortium name="EnsemblPlants"/>
        </authorList>
    </citation>
    <scope>IDENTIFICATION</scope>
</reference>
<dbReference type="AlphaFoldDB" id="A0A3B6LN97"/>
<dbReference type="OrthoDB" id="1424968at2759"/>
<organism evidence="6">
    <name type="scientific">Triticum aestivum</name>
    <name type="common">Wheat</name>
    <dbReference type="NCBI Taxonomy" id="4565"/>
    <lineage>
        <taxon>Eukaryota</taxon>
        <taxon>Viridiplantae</taxon>
        <taxon>Streptophyta</taxon>
        <taxon>Embryophyta</taxon>
        <taxon>Tracheophyta</taxon>
        <taxon>Spermatophyta</taxon>
        <taxon>Magnoliopsida</taxon>
        <taxon>Liliopsida</taxon>
        <taxon>Poales</taxon>
        <taxon>Poaceae</taxon>
        <taxon>BOP clade</taxon>
        <taxon>Pooideae</taxon>
        <taxon>Triticodae</taxon>
        <taxon>Triticeae</taxon>
        <taxon>Triticinae</taxon>
        <taxon>Triticum</taxon>
    </lineage>
</organism>
<dbReference type="Gramene" id="TraesROB_scaffold_011663_01G000100.1">
    <property type="protein sequence ID" value="TraesROB_scaffold_011663_01G000100.1"/>
    <property type="gene ID" value="TraesROB_scaffold_011663_01G000100"/>
</dbReference>
<dbReference type="Gramene" id="TraesRN5B0100639000.1">
    <property type="protein sequence ID" value="TraesRN5B0100639000.1"/>
    <property type="gene ID" value="TraesRN5B0100639000"/>
</dbReference>
<keyword evidence="3" id="KW-0804">Transcription</keyword>
<evidence type="ECO:0000313" key="7">
    <source>
        <dbReference type="Proteomes" id="UP000019116"/>
    </source>
</evidence>
<dbReference type="PaxDb" id="4565-Traes_5BL_3C5BB24D7.1"/>
<dbReference type="GO" id="GO:0006355">
    <property type="term" value="P:regulation of DNA-templated transcription"/>
    <property type="evidence" value="ECO:0007669"/>
    <property type="project" value="InterPro"/>
</dbReference>
<keyword evidence="4" id="KW-0539">Nucleus</keyword>
<dbReference type="PANTHER" id="PTHR31744:SF92">
    <property type="entry name" value="NAC DOMAIN-CONTAINING PROTEIN 87"/>
    <property type="match status" value="1"/>
</dbReference>
<dbReference type="Pfam" id="PF02365">
    <property type="entry name" value="NAM"/>
    <property type="match status" value="1"/>
</dbReference>
<feature type="domain" description="NAC" evidence="5">
    <location>
        <begin position="1"/>
        <end position="142"/>
    </location>
</feature>
<dbReference type="InterPro" id="IPR003441">
    <property type="entry name" value="NAC-dom"/>
</dbReference>
<evidence type="ECO:0000256" key="4">
    <source>
        <dbReference type="ARBA" id="ARBA00023242"/>
    </source>
</evidence>
<evidence type="ECO:0000259" key="5">
    <source>
        <dbReference type="PROSITE" id="PS51005"/>
    </source>
</evidence>
<sequence>MDGHLQVQQPKLVLPPGLRFHPTDEQIITSYLVPKPWELPKKAKMGENKWYFYCQKDHEDPSGIQTNRATKVGYWKATGKDKEILDSTPALIGKKKTLVFYKGRAPTGEETKWVMHEYRLEIGKQLTSSLSTDISKATIINASSKHRTKESGDAIGQNAHAHLHGSRAVTSLCSLCYIDSSHGLGVSSSMAPPLSVLIDSSYQLHATRARSSLIANIEMGGNQKSFYYHQKDIMEMQMIVEQSFMVGVAREWAIIHVYEGGQHDWTEQ</sequence>
<evidence type="ECO:0000256" key="1">
    <source>
        <dbReference type="ARBA" id="ARBA00023015"/>
    </source>
</evidence>
<evidence type="ECO:0000313" key="6">
    <source>
        <dbReference type="EnsemblPlants" id="TraesCS5B02G243300.1"/>
    </source>
</evidence>
<dbReference type="Gramene" id="TraesCS5B03G0632700.1">
    <property type="protein sequence ID" value="TraesCS5B03G0632700.1.CDS"/>
    <property type="gene ID" value="TraesCS5B03G0632700"/>
</dbReference>
<keyword evidence="2" id="KW-0238">DNA-binding</keyword>
<dbReference type="STRING" id="4565.A0A3B6LN97"/>
<dbReference type="Gramene" id="TraesCAD_scaffold_015426_01G000100.1">
    <property type="protein sequence ID" value="TraesCAD_scaffold_015426_01G000100.1"/>
    <property type="gene ID" value="TraesCAD_scaffold_015426_01G000100"/>
</dbReference>
<dbReference type="Gene3D" id="2.170.150.80">
    <property type="entry name" value="NAC domain"/>
    <property type="match status" value="1"/>
</dbReference>
<dbReference type="PROSITE" id="PS51005">
    <property type="entry name" value="NAC"/>
    <property type="match status" value="1"/>
</dbReference>
<name>A0A3B6LN97_WHEAT</name>
<proteinExistence type="predicted"/>
<dbReference type="Gramene" id="TraesWEE_scaffold_018680_01G000100.1">
    <property type="protein sequence ID" value="TraesWEE_scaffold_018680_01G000100.1"/>
    <property type="gene ID" value="TraesWEE_scaffold_018680_01G000100"/>
</dbReference>
<dbReference type="Gramene" id="TraesCS5B02G243300.1">
    <property type="protein sequence ID" value="TraesCS5B02G243300.1"/>
    <property type="gene ID" value="TraesCS5B02G243300"/>
</dbReference>
<dbReference type="GO" id="GO:0005634">
    <property type="term" value="C:nucleus"/>
    <property type="evidence" value="ECO:0007669"/>
    <property type="project" value="UniProtKB-ARBA"/>
</dbReference>
<dbReference type="EnsemblPlants" id="TraesCS5B02G243300.1">
    <property type="protein sequence ID" value="TraesCS5B02G243300.1"/>
    <property type="gene ID" value="TraesCS5B02G243300"/>
</dbReference>
<dbReference type="Proteomes" id="UP000019116">
    <property type="component" value="Chromosome 5B"/>
</dbReference>
<dbReference type="InterPro" id="IPR036093">
    <property type="entry name" value="NAC_dom_sf"/>
</dbReference>
<dbReference type="Gramene" id="TraesCLE_scaffold_011889_01G000100.1">
    <property type="protein sequence ID" value="TraesCLE_scaffold_011889_01G000100.1"/>
    <property type="gene ID" value="TraesCLE_scaffold_011889_01G000100"/>
</dbReference>
<dbReference type="SMR" id="A0A3B6LN97"/>
<dbReference type="SUPFAM" id="SSF101941">
    <property type="entry name" value="NAC domain"/>
    <property type="match status" value="1"/>
</dbReference>
<keyword evidence="1" id="KW-0805">Transcription regulation</keyword>
<accession>A0A3B6LN97</accession>
<dbReference type="PANTHER" id="PTHR31744">
    <property type="entry name" value="PROTEIN CUP-SHAPED COTYLEDON 2-RELATED"/>
    <property type="match status" value="1"/>
</dbReference>
<keyword evidence="7" id="KW-1185">Reference proteome</keyword>
<evidence type="ECO:0000256" key="3">
    <source>
        <dbReference type="ARBA" id="ARBA00023163"/>
    </source>
</evidence>